<dbReference type="AlphaFoldDB" id="A0A084GHG4"/>
<dbReference type="Gene3D" id="2.60.120.200">
    <property type="match status" value="1"/>
</dbReference>
<dbReference type="GeneID" id="27718220"/>
<comment type="caution">
    <text evidence="1">The sequence shown here is derived from an EMBL/GenBank/DDBJ whole genome shotgun (WGS) entry which is preliminary data.</text>
</comment>
<accession>A0A084GHG4</accession>
<dbReference type="InterPro" id="IPR009784">
    <property type="entry name" value="DUF1349"/>
</dbReference>
<organism evidence="1 2">
    <name type="scientific">Pseudallescheria apiosperma</name>
    <name type="common">Scedosporium apiospermum</name>
    <dbReference type="NCBI Taxonomy" id="563466"/>
    <lineage>
        <taxon>Eukaryota</taxon>
        <taxon>Fungi</taxon>
        <taxon>Dikarya</taxon>
        <taxon>Ascomycota</taxon>
        <taxon>Pezizomycotina</taxon>
        <taxon>Sordariomycetes</taxon>
        <taxon>Hypocreomycetidae</taxon>
        <taxon>Microascales</taxon>
        <taxon>Microascaceae</taxon>
        <taxon>Scedosporium</taxon>
    </lineage>
</organism>
<dbReference type="VEuPathDB" id="FungiDB:SAPIO_CDS0068"/>
<evidence type="ECO:0000313" key="1">
    <source>
        <dbReference type="EMBL" id="KEZ46776.1"/>
    </source>
</evidence>
<proteinExistence type="predicted"/>
<dbReference type="Proteomes" id="UP000028545">
    <property type="component" value="Unassembled WGS sequence"/>
</dbReference>
<evidence type="ECO:0000313" key="2">
    <source>
        <dbReference type="Proteomes" id="UP000028545"/>
    </source>
</evidence>
<reference evidence="1 2" key="1">
    <citation type="journal article" date="2014" name="Genome Announc.">
        <title>Draft genome sequence of the pathogenic fungus Scedosporium apiospermum.</title>
        <authorList>
            <person name="Vandeputte P."/>
            <person name="Ghamrawi S."/>
            <person name="Rechenmann M."/>
            <person name="Iltis A."/>
            <person name="Giraud S."/>
            <person name="Fleury M."/>
            <person name="Thornton C."/>
            <person name="Delhaes L."/>
            <person name="Meyer W."/>
            <person name="Papon N."/>
            <person name="Bouchara J.P."/>
        </authorList>
    </citation>
    <scope>NUCLEOTIDE SEQUENCE [LARGE SCALE GENOMIC DNA]</scope>
    <source>
        <strain evidence="1 2">IHEM 14462</strain>
    </source>
</reference>
<dbReference type="PANTHER" id="PTHR35332:SF2">
    <property type="entry name" value="REGULATION OF ENOLASE PROTEIN 1"/>
    <property type="match status" value="1"/>
</dbReference>
<dbReference type="KEGG" id="sapo:SAPIO_CDS0068"/>
<name>A0A084GHG4_PSEDA</name>
<dbReference type="Pfam" id="PF07081">
    <property type="entry name" value="DUF1349"/>
    <property type="match status" value="1"/>
</dbReference>
<dbReference type="HOGENOM" id="CLU_077442_2_0_1"/>
<dbReference type="OMA" id="YTHQFDQ"/>
<protein>
    <submittedName>
        <fullName evidence="1">Uncharacterized protein</fullName>
    </submittedName>
</protein>
<sequence>MTSTIKISAKPNTDIWRKPPNINAFNAPFTPLARRPLPTFTSAQLTLTFLPTTQYDQAGLLLTFHPPSSSSQEPTALPWIKTGVELYNGSPRLSTVACPQWADWSVAPLLDPLNEGKEGVVKTTIRVERMIDHHGPSLWVYAVNKDGGKESLREVCWVFALGKEDEGKGDWEVEVSAMAARPAGDEALGELEAEFTGIEVNWD</sequence>
<keyword evidence="2" id="KW-1185">Reference proteome</keyword>
<dbReference type="OrthoDB" id="42525at2759"/>
<gene>
    <name evidence="1" type="ORF">SAPIO_CDS0068</name>
</gene>
<dbReference type="PANTHER" id="PTHR35332">
    <property type="entry name" value="REGULATION OF ENOLASE PROTEIN 1"/>
    <property type="match status" value="1"/>
</dbReference>
<dbReference type="EMBL" id="JOWA01000011">
    <property type="protein sequence ID" value="KEZ46776.1"/>
    <property type="molecule type" value="Genomic_DNA"/>
</dbReference>
<dbReference type="RefSeq" id="XP_016646575.1">
    <property type="nucleotide sequence ID" value="XM_016782942.1"/>
</dbReference>